<evidence type="ECO:0000259" key="4">
    <source>
        <dbReference type="Pfam" id="PF08241"/>
    </source>
</evidence>
<dbReference type="InterPro" id="IPR013216">
    <property type="entry name" value="Methyltransf_11"/>
</dbReference>
<dbReference type="InterPro" id="IPR029063">
    <property type="entry name" value="SAM-dependent_MTases_sf"/>
</dbReference>
<reference evidence="6" key="1">
    <citation type="submission" date="2016-10" db="EMBL/GenBank/DDBJ databases">
        <title>Comparative genomics uncovers the prolific and rare metabolic potential of the cyanobacterial genus Moorea.</title>
        <authorList>
            <person name="Leao T."/>
            <person name="Castelao G."/>
            <person name="Korobeynikov A."/>
            <person name="Monroe E.A."/>
            <person name="Podell S."/>
            <person name="Glukhov E."/>
            <person name="Allen E."/>
            <person name="Gerwick W.H."/>
            <person name="Gerwick L."/>
        </authorList>
    </citation>
    <scope>NUCLEOTIDE SEQUENCE [LARGE SCALE GENOMIC DNA]</scope>
    <source>
        <strain evidence="6">PAL-8-15-08-1</strain>
    </source>
</reference>
<evidence type="ECO:0000256" key="3">
    <source>
        <dbReference type="ARBA" id="ARBA00022679"/>
    </source>
</evidence>
<keyword evidence="2" id="KW-0489">Methyltransferase</keyword>
<dbReference type="SUPFAM" id="SSF53335">
    <property type="entry name" value="S-adenosyl-L-methionine-dependent methyltransferases"/>
    <property type="match status" value="1"/>
</dbReference>
<dbReference type="OrthoDB" id="9797252at2"/>
<dbReference type="Gene3D" id="3.40.50.150">
    <property type="entry name" value="Vaccinia Virus protein VP39"/>
    <property type="match status" value="1"/>
</dbReference>
<dbReference type="CDD" id="cd02440">
    <property type="entry name" value="AdoMet_MTases"/>
    <property type="match status" value="1"/>
</dbReference>
<dbReference type="InterPro" id="IPR051052">
    <property type="entry name" value="Diverse_substrate_MTase"/>
</dbReference>
<accession>A0A1D8TUF6</accession>
<dbReference type="GO" id="GO:0032259">
    <property type="term" value="P:methylation"/>
    <property type="evidence" value="ECO:0007669"/>
    <property type="project" value="UniProtKB-KW"/>
</dbReference>
<evidence type="ECO:0000256" key="1">
    <source>
        <dbReference type="ARBA" id="ARBA00008361"/>
    </source>
</evidence>
<dbReference type="GO" id="GO:0008757">
    <property type="term" value="F:S-adenosylmethionine-dependent methyltransferase activity"/>
    <property type="evidence" value="ECO:0007669"/>
    <property type="project" value="InterPro"/>
</dbReference>
<evidence type="ECO:0000313" key="6">
    <source>
        <dbReference type="Proteomes" id="UP000177870"/>
    </source>
</evidence>
<dbReference type="KEGG" id="mpro:BJP34_19185"/>
<dbReference type="Pfam" id="PF08241">
    <property type="entry name" value="Methyltransf_11"/>
    <property type="match status" value="1"/>
</dbReference>
<dbReference type="AlphaFoldDB" id="A0A1D8TUF6"/>
<dbReference type="PANTHER" id="PTHR44942:SF4">
    <property type="entry name" value="METHYLTRANSFERASE TYPE 11 DOMAIN-CONTAINING PROTEIN"/>
    <property type="match status" value="1"/>
</dbReference>
<proteinExistence type="inferred from homology"/>
<feature type="domain" description="Methyltransferase type 11" evidence="4">
    <location>
        <begin position="43"/>
        <end position="130"/>
    </location>
</feature>
<dbReference type="EMBL" id="CP017599">
    <property type="protein sequence ID" value="AOX01278.1"/>
    <property type="molecule type" value="Genomic_DNA"/>
</dbReference>
<dbReference type="Proteomes" id="UP000177870">
    <property type="component" value="Chromosome"/>
</dbReference>
<evidence type="ECO:0000256" key="2">
    <source>
        <dbReference type="ARBA" id="ARBA00022603"/>
    </source>
</evidence>
<name>A0A1D8TUF6_9CYAN</name>
<keyword evidence="3" id="KW-0808">Transferase</keyword>
<sequence>MVTEFKDYFSKQANDYRNYRPHYPESLFEYLAALVPDRQAAWDCATGNGQVALGLTPHFKKIYATDASKKQIIHAFHHDKINYSVAVAEKVGLGNQSIDLITVAQAVHWFNLEKFYQEVQRVSKPGGIIALWGYWYFEFPPEENHIDQISRNFFTTVVDQYWAEEIKLLLQNYQTIPFPFAELKTPLLTMETQWNMEEFLGYLTTWSAIQKLIAVQSQEPILEFSNRLVEAWGDRERKIIFQWPLHMRVGRIYSNSTTC</sequence>
<comment type="similarity">
    <text evidence="1">Belongs to the methyltransferase superfamily.</text>
</comment>
<organism evidence="5 6">
    <name type="scientific">Moorena producens PAL-8-15-08-1</name>
    <dbReference type="NCBI Taxonomy" id="1458985"/>
    <lineage>
        <taxon>Bacteria</taxon>
        <taxon>Bacillati</taxon>
        <taxon>Cyanobacteriota</taxon>
        <taxon>Cyanophyceae</taxon>
        <taxon>Coleofasciculales</taxon>
        <taxon>Coleofasciculaceae</taxon>
        <taxon>Moorena</taxon>
    </lineage>
</organism>
<evidence type="ECO:0000313" key="5">
    <source>
        <dbReference type="EMBL" id="AOX01278.1"/>
    </source>
</evidence>
<gene>
    <name evidence="5" type="ORF">BJP34_19185</name>
</gene>
<protein>
    <recommendedName>
        <fullName evidence="4">Methyltransferase type 11 domain-containing protein</fullName>
    </recommendedName>
</protein>
<dbReference type="RefSeq" id="WP_070393722.1">
    <property type="nucleotide sequence ID" value="NZ_CP017599.1"/>
</dbReference>
<dbReference type="PANTHER" id="PTHR44942">
    <property type="entry name" value="METHYLTRANSF_11 DOMAIN-CONTAINING PROTEIN"/>
    <property type="match status" value="1"/>
</dbReference>